<comment type="caution">
    <text evidence="2">The sequence shown here is derived from an EMBL/GenBank/DDBJ whole genome shotgun (WGS) entry which is preliminary data.</text>
</comment>
<dbReference type="SMART" id="SM00185">
    <property type="entry name" value="ARM"/>
    <property type="match status" value="12"/>
</dbReference>
<proteinExistence type="predicted"/>
<sequence length="1130" mass="125344">MVGAFFWMLSLTIRKRGVGICKYRRETPLLDLQIPKPLSSLAPFHNIHPQMVKFLGGTCNLREGVILESITRCIMGVSLTRAAQWTTTSSGSSKLESTPLNESLLKKILCFVEQFSSKHPQEAEHMFEQPLQWNTNLVPSDFKEDYDISNSVVKSYEKDSEGQPLLQLSLPNVYVRNFNQLSKLVHLADEKKLAEVKTCLEENRDPIAKILGSSFASKLDGEEIHLDSLSLKDEAEKGFAMDMDVKYKLYFMLQNTDKQILDQLLGEISEQVILDATAVKNEVGLLKQFCCEGENRMLKSLRYTSDFEFSNGCRAPPWRQVHGEIFYLVIEPCDTETLYITCSTVGVFLNEGKKHEGDENCYERVSDIYKDLMTLLKSGSPYFADNIKQKEPPSTQINQQVELVDGQEQGPPQMSHEQQEKNVQEQCIQQYTDSQALVEKKYVPCLRWRNLGLLSTCGLATKLNNSSGEEKKGRSGTKTKMAREFTVSSSPRCLSSQKMKTSAGAMHVELYSESSSESEEEEELLERRPENNIDLPSEYWQIQKLVKYLKGGDQTATVLTLCAMMDFNLMQETCQLAIRDVGGLEVLINLLDTDEVKCKIGSLKILRKISHNMQIRQTIVDMGGLQSIVKILDSPVKDLKALAAETIANVARFRRARRTVRLHDGIKKLVKLLDCIPNSADPSKDHEKDVEVARCGALALWSCSRSTKNKEAIRKAGGIPLLGRLLKSPHENMLIPVVGTLQECASEENYRTAIHTEGMVKDLVKNLSSNNDELQMHCSSAIFKCAVDKQTRDLVLKYKGLKPLVSLLGKADNKHLLAAATGAIWKCSISMENVAIFQEYKALETLVGLLTNQPEEVLVNVVGALGEFAQISANKATIRKCGGIKPLVNLLTGTNEALLVNVTKAVGACATDKENMMIIEKLDGVRLVWSLLKNPSPDVQSSAAWALCPCIENAKDAGEMVRSLVGGLELIVDLLKSTNNEVLASICAAIAKIAKDKENLAVLTDHGVVPLLAKLTNTTDDWLRRSLAEAIGHCCIWGSNRASFGEAGAVAPLVDYLKSKDSSVYQSTAMALYQLSKDPNNCITMQEKGVVKPLIQIMGSDIEVLQEAAAGCVRDIRLLAQANKKACLFI</sequence>
<dbReference type="OrthoDB" id="1683831at2759"/>
<dbReference type="PROSITE" id="PS50176">
    <property type="entry name" value="ARM_REPEAT"/>
    <property type="match status" value="4"/>
</dbReference>
<dbReference type="Proteomes" id="UP000677803">
    <property type="component" value="Unassembled WGS sequence"/>
</dbReference>
<accession>A0A8S4ALZ2</accession>
<feature type="repeat" description="ARM" evidence="1">
    <location>
        <begin position="966"/>
        <end position="1008"/>
    </location>
</feature>
<protein>
    <submittedName>
        <fullName evidence="2">(Atlantic silverside) hypothetical protein</fullName>
    </submittedName>
</protein>
<feature type="repeat" description="ARM" evidence="1">
    <location>
        <begin position="1048"/>
        <end position="1081"/>
    </location>
</feature>
<dbReference type="InterPro" id="IPR011989">
    <property type="entry name" value="ARM-like"/>
</dbReference>
<evidence type="ECO:0000256" key="1">
    <source>
        <dbReference type="PROSITE-ProRule" id="PRU00259"/>
    </source>
</evidence>
<feature type="repeat" description="ARM" evidence="1">
    <location>
        <begin position="841"/>
        <end position="883"/>
    </location>
</feature>
<name>A0A8S4ALZ2_9TELE</name>
<feature type="repeat" description="ARM" evidence="1">
    <location>
        <begin position="623"/>
        <end position="665"/>
    </location>
</feature>
<gene>
    <name evidence="2" type="ORF">MMEN_LOCUS6686</name>
</gene>
<dbReference type="EMBL" id="CAJRST010006668">
    <property type="protein sequence ID" value="CAG5895570.1"/>
    <property type="molecule type" value="Genomic_DNA"/>
</dbReference>
<dbReference type="PANTHER" id="PTHR46241:SF1">
    <property type="entry name" value="OUTER DYNEIN ARM-DOCKING COMPLEX SUBUNIT 2"/>
    <property type="match status" value="1"/>
</dbReference>
<dbReference type="AlphaFoldDB" id="A0A8S4ALZ2"/>
<evidence type="ECO:0000313" key="3">
    <source>
        <dbReference type="Proteomes" id="UP000677803"/>
    </source>
</evidence>
<dbReference type="Pfam" id="PF00514">
    <property type="entry name" value="Arm"/>
    <property type="match status" value="2"/>
</dbReference>
<dbReference type="PANTHER" id="PTHR46241">
    <property type="entry name" value="ARMADILLO REPEAT-CONTAINING PROTEIN 4 ARMC4"/>
    <property type="match status" value="1"/>
</dbReference>
<dbReference type="InterPro" id="IPR000225">
    <property type="entry name" value="Armadillo"/>
</dbReference>
<dbReference type="Gene3D" id="1.25.10.10">
    <property type="entry name" value="Leucine-rich Repeat Variant"/>
    <property type="match status" value="4"/>
</dbReference>
<organism evidence="2 3">
    <name type="scientific">Menidia menidia</name>
    <name type="common">Atlantic silverside</name>
    <dbReference type="NCBI Taxonomy" id="238744"/>
    <lineage>
        <taxon>Eukaryota</taxon>
        <taxon>Metazoa</taxon>
        <taxon>Chordata</taxon>
        <taxon>Craniata</taxon>
        <taxon>Vertebrata</taxon>
        <taxon>Euteleostomi</taxon>
        <taxon>Actinopterygii</taxon>
        <taxon>Neopterygii</taxon>
        <taxon>Teleostei</taxon>
        <taxon>Neoteleostei</taxon>
        <taxon>Acanthomorphata</taxon>
        <taxon>Ovalentaria</taxon>
        <taxon>Atherinomorphae</taxon>
        <taxon>Atheriniformes</taxon>
        <taxon>Atherinopsidae</taxon>
        <taxon>Menidiinae</taxon>
        <taxon>Menidia</taxon>
    </lineage>
</organism>
<reference evidence="2" key="1">
    <citation type="submission" date="2021-05" db="EMBL/GenBank/DDBJ databases">
        <authorList>
            <person name="Tigano A."/>
        </authorList>
    </citation>
    <scope>NUCLEOTIDE SEQUENCE</scope>
</reference>
<evidence type="ECO:0000313" key="2">
    <source>
        <dbReference type="EMBL" id="CAG5895570.1"/>
    </source>
</evidence>
<dbReference type="InterPro" id="IPR016024">
    <property type="entry name" value="ARM-type_fold"/>
</dbReference>
<dbReference type="SUPFAM" id="SSF48371">
    <property type="entry name" value="ARM repeat"/>
    <property type="match status" value="2"/>
</dbReference>
<keyword evidence="3" id="KW-1185">Reference proteome</keyword>